<comment type="subcellular location">
    <subcellularLocation>
        <location evidence="1">Cell membrane</location>
    </subcellularLocation>
</comment>
<gene>
    <name evidence="13" type="ORF">ENL71_02520</name>
</gene>
<evidence type="ECO:0000256" key="4">
    <source>
        <dbReference type="ARBA" id="ARBA00022679"/>
    </source>
</evidence>
<organism evidence="13">
    <name type="scientific">Caldicellulosiruptor owensensis</name>
    <dbReference type="NCBI Taxonomy" id="55205"/>
    <lineage>
        <taxon>Bacteria</taxon>
        <taxon>Bacillati</taxon>
        <taxon>Bacillota</taxon>
        <taxon>Bacillota incertae sedis</taxon>
        <taxon>Caldicellulosiruptorales</taxon>
        <taxon>Caldicellulosiruptoraceae</taxon>
        <taxon>Caldicellulosiruptor</taxon>
    </lineage>
</organism>
<keyword evidence="11" id="KW-0812">Transmembrane</keyword>
<feature type="transmembrane region" description="Helical" evidence="11">
    <location>
        <begin position="268"/>
        <end position="289"/>
    </location>
</feature>
<keyword evidence="2" id="KW-1003">Cell membrane</keyword>
<feature type="domain" description="Glycosyltransferase 2-like" evidence="12">
    <location>
        <begin position="37"/>
        <end position="200"/>
    </location>
</feature>
<evidence type="ECO:0000256" key="2">
    <source>
        <dbReference type="ARBA" id="ARBA00022475"/>
    </source>
</evidence>
<reference evidence="13" key="1">
    <citation type="journal article" date="2020" name="mSystems">
        <title>Genome- and Community-Level Interaction Insights into Carbon Utilization and Element Cycling Functions of Hydrothermarchaeota in Hydrothermal Sediment.</title>
        <authorList>
            <person name="Zhou Z."/>
            <person name="Liu Y."/>
            <person name="Xu W."/>
            <person name="Pan J."/>
            <person name="Luo Z.H."/>
            <person name="Li M."/>
        </authorList>
    </citation>
    <scope>NUCLEOTIDE SEQUENCE [LARGE SCALE GENOMIC DNA]</scope>
    <source>
        <strain evidence="13">SpSt-102</strain>
    </source>
</reference>
<evidence type="ECO:0000256" key="6">
    <source>
        <dbReference type="ARBA" id="ARBA00023136"/>
    </source>
</evidence>
<evidence type="ECO:0000256" key="8">
    <source>
        <dbReference type="ARBA" id="ARBA00037904"/>
    </source>
</evidence>
<dbReference type="SUPFAM" id="SSF53448">
    <property type="entry name" value="Nucleotide-diphospho-sugar transferases"/>
    <property type="match status" value="1"/>
</dbReference>
<feature type="transmembrane region" description="Helical" evidence="11">
    <location>
        <begin position="320"/>
        <end position="344"/>
    </location>
</feature>
<dbReference type="GO" id="GO:0016117">
    <property type="term" value="P:carotenoid biosynthetic process"/>
    <property type="evidence" value="ECO:0007669"/>
    <property type="project" value="UniProtKB-KW"/>
</dbReference>
<dbReference type="InterPro" id="IPR029044">
    <property type="entry name" value="Nucleotide-diphossugar_trans"/>
</dbReference>
<evidence type="ECO:0000256" key="1">
    <source>
        <dbReference type="ARBA" id="ARBA00004236"/>
    </source>
</evidence>
<comment type="function">
    <text evidence="7">Catalyzes the glycosylation of 4,4'-diaponeurosporenoate, i.e. the esterification of glucose at the C1'' position with the carboxyl group of 4,4'-diaponeurosporenic acid, to form glycosyl-4,4'-diaponeurosporenoate. This is a step in the biosynthesis of staphyloxanthin, an orange pigment present in most staphylococci strains.</text>
</comment>
<comment type="pathway">
    <text evidence="8">Carotenoid biosynthesis; staphyloxanthin biosynthesis; staphyloxanthin from farnesyl diphosphate: step 4/5.</text>
</comment>
<proteinExistence type="inferred from homology"/>
<accession>A0A7C5ZCE2</accession>
<dbReference type="Gene3D" id="3.90.550.10">
    <property type="entry name" value="Spore Coat Polysaccharide Biosynthesis Protein SpsA, Chain A"/>
    <property type="match status" value="1"/>
</dbReference>
<evidence type="ECO:0000256" key="10">
    <source>
        <dbReference type="ARBA" id="ARBA00040345"/>
    </source>
</evidence>
<evidence type="ECO:0000259" key="12">
    <source>
        <dbReference type="Pfam" id="PF00535"/>
    </source>
</evidence>
<dbReference type="GO" id="GO:0005886">
    <property type="term" value="C:plasma membrane"/>
    <property type="evidence" value="ECO:0007669"/>
    <property type="project" value="UniProtKB-SubCell"/>
</dbReference>
<comment type="similarity">
    <text evidence="9">Belongs to the glycosyltransferase 2 family. CrtQ subfamily.</text>
</comment>
<evidence type="ECO:0000313" key="13">
    <source>
        <dbReference type="EMBL" id="HHS01397.1"/>
    </source>
</evidence>
<dbReference type="AlphaFoldDB" id="A0A7C5ZCE2"/>
<comment type="caution">
    <text evidence="13">The sequence shown here is derived from an EMBL/GenBank/DDBJ whole genome shotgun (WGS) entry which is preliminary data.</text>
</comment>
<feature type="transmembrane region" description="Helical" evidence="11">
    <location>
        <begin position="295"/>
        <end position="313"/>
    </location>
</feature>
<keyword evidence="11" id="KW-1133">Transmembrane helix</keyword>
<name>A0A7C5ZCE2_9FIRM</name>
<evidence type="ECO:0000256" key="5">
    <source>
        <dbReference type="ARBA" id="ARBA00022746"/>
    </source>
</evidence>
<dbReference type="Pfam" id="PF00535">
    <property type="entry name" value="Glycos_transf_2"/>
    <property type="match status" value="1"/>
</dbReference>
<keyword evidence="5" id="KW-0125">Carotenoid biosynthesis</keyword>
<keyword evidence="3" id="KW-0328">Glycosyltransferase</keyword>
<keyword evidence="4 13" id="KW-0808">Transferase</keyword>
<protein>
    <recommendedName>
        <fullName evidence="10">4,4'-diaponeurosporenoate glycosyltransferase</fullName>
    </recommendedName>
</protein>
<keyword evidence="6 11" id="KW-0472">Membrane</keyword>
<sequence length="364" mass="41806">MPFLFLLLICWTVGFILFAKISLEQEETTELPDVKVSVIIPARNEEKNLPFLLESLKRQSLKPYEVIVVNDFSEDKTKEIAKSFDVKVIDNPPIPKGWTGKNWALWNGYLNSSGEILIFLDADVRLSEDGIEKITKALFKSRGAISVIPYHKTERFYEKLCMIVNILGVFAFTSPYERKSKQKGLYGSCIALFREDYQKIGGHKSICSKVTDDLSLGKRLSSFNINIENYLGIDKVFFRMYPNGIKSQVYGIAKSAALSMQLLQRKTILLIFLWVLGLSLSGFLTPFLFFVHHPLLKIFMIAYLLYFIQILYLQRYIGNFGIVMPLFHFVSTGFFLFIVLYSFYQIKFTGSVCWKGRQIEVGGK</sequence>
<dbReference type="EMBL" id="DRUZ01000033">
    <property type="protein sequence ID" value="HHS01397.1"/>
    <property type="molecule type" value="Genomic_DNA"/>
</dbReference>
<dbReference type="CDD" id="cd00761">
    <property type="entry name" value="Glyco_tranf_GTA_type"/>
    <property type="match status" value="1"/>
</dbReference>
<dbReference type="InterPro" id="IPR001173">
    <property type="entry name" value="Glyco_trans_2-like"/>
</dbReference>
<evidence type="ECO:0000256" key="3">
    <source>
        <dbReference type="ARBA" id="ARBA00022676"/>
    </source>
</evidence>
<dbReference type="PANTHER" id="PTHR43646:SF2">
    <property type="entry name" value="GLYCOSYLTRANSFERASE 2-LIKE DOMAIN-CONTAINING PROTEIN"/>
    <property type="match status" value="1"/>
</dbReference>
<evidence type="ECO:0000256" key="11">
    <source>
        <dbReference type="SAM" id="Phobius"/>
    </source>
</evidence>
<evidence type="ECO:0000256" key="7">
    <source>
        <dbReference type="ARBA" id="ARBA00037281"/>
    </source>
</evidence>
<dbReference type="GO" id="GO:0016757">
    <property type="term" value="F:glycosyltransferase activity"/>
    <property type="evidence" value="ECO:0007669"/>
    <property type="project" value="UniProtKB-KW"/>
</dbReference>
<evidence type="ECO:0000256" key="9">
    <source>
        <dbReference type="ARBA" id="ARBA00038120"/>
    </source>
</evidence>
<dbReference type="PANTHER" id="PTHR43646">
    <property type="entry name" value="GLYCOSYLTRANSFERASE"/>
    <property type="match status" value="1"/>
</dbReference>